<proteinExistence type="predicted"/>
<accession>A0A562JJP8</accession>
<organism evidence="1 2">
    <name type="scientific">Sedimentibacter saalensis</name>
    <dbReference type="NCBI Taxonomy" id="130788"/>
    <lineage>
        <taxon>Bacteria</taxon>
        <taxon>Bacillati</taxon>
        <taxon>Bacillota</taxon>
        <taxon>Tissierellia</taxon>
        <taxon>Sedimentibacter</taxon>
    </lineage>
</organism>
<dbReference type="Pfam" id="PF01161">
    <property type="entry name" value="PBP"/>
    <property type="match status" value="1"/>
</dbReference>
<dbReference type="InterPro" id="IPR005247">
    <property type="entry name" value="YbhB_YbcL/LppC-like"/>
</dbReference>
<evidence type="ECO:0000313" key="2">
    <source>
        <dbReference type="Proteomes" id="UP000315343"/>
    </source>
</evidence>
<keyword evidence="2" id="KW-1185">Reference proteome</keyword>
<dbReference type="InterPro" id="IPR036610">
    <property type="entry name" value="PEBP-like_sf"/>
</dbReference>
<dbReference type="CDD" id="cd00865">
    <property type="entry name" value="PEBP_bact_arch"/>
    <property type="match status" value="1"/>
</dbReference>
<dbReference type="OrthoDB" id="9797506at2"/>
<dbReference type="InterPro" id="IPR008914">
    <property type="entry name" value="PEBP"/>
</dbReference>
<dbReference type="SUPFAM" id="SSF49777">
    <property type="entry name" value="PEBP-like"/>
    <property type="match status" value="1"/>
</dbReference>
<dbReference type="Proteomes" id="UP000315343">
    <property type="component" value="Unassembled WGS sequence"/>
</dbReference>
<dbReference type="EMBL" id="VLKH01000001">
    <property type="protein sequence ID" value="TWH83407.1"/>
    <property type="molecule type" value="Genomic_DNA"/>
</dbReference>
<gene>
    <name evidence="1" type="ORF">LY60_00011</name>
</gene>
<reference evidence="1 2" key="1">
    <citation type="submission" date="2019-07" db="EMBL/GenBank/DDBJ databases">
        <title>Genomic Encyclopedia of Type Strains, Phase I: the one thousand microbial genomes (KMG-I) project.</title>
        <authorList>
            <person name="Kyrpides N."/>
        </authorList>
    </citation>
    <scope>NUCLEOTIDE SEQUENCE [LARGE SCALE GENOMIC DNA]</scope>
    <source>
        <strain evidence="1 2">DSM 13558</strain>
    </source>
</reference>
<sequence>MKEMEIISPSFINNGYMPKKHTGFDVDISPEFQLLNLSDNVVSIAIIMDDLDIPLRKALNHWLIWNIPKTDKIPENIPYGSSVSLLNNAIQGVAYGRNRYRGPKQPVFVRNTHRYIFNFYALDCFLNLDSHAKKKDLIETMSGHIIQQGSITGKYKR</sequence>
<evidence type="ECO:0008006" key="3">
    <source>
        <dbReference type="Google" id="ProtNLM"/>
    </source>
</evidence>
<dbReference type="AlphaFoldDB" id="A0A562JJP8"/>
<evidence type="ECO:0000313" key="1">
    <source>
        <dbReference type="EMBL" id="TWH83407.1"/>
    </source>
</evidence>
<comment type="caution">
    <text evidence="1">The sequence shown here is derived from an EMBL/GenBank/DDBJ whole genome shotgun (WGS) entry which is preliminary data.</text>
</comment>
<dbReference type="NCBIfam" id="TIGR00481">
    <property type="entry name" value="YbhB/YbcL family Raf kinase inhibitor-like protein"/>
    <property type="match status" value="1"/>
</dbReference>
<dbReference type="Gene3D" id="3.90.280.10">
    <property type="entry name" value="PEBP-like"/>
    <property type="match status" value="1"/>
</dbReference>
<protein>
    <recommendedName>
        <fullName evidence="3">PBP family phospholipid-binding protein</fullName>
    </recommendedName>
</protein>
<name>A0A562JJP8_9FIRM</name>
<dbReference type="RefSeq" id="WP_145078263.1">
    <property type="nucleotide sequence ID" value="NZ_VLKH01000001.1"/>
</dbReference>